<evidence type="ECO:0000313" key="2">
    <source>
        <dbReference type="Proteomes" id="UP000249890"/>
    </source>
</evidence>
<proteinExistence type="predicted"/>
<protein>
    <submittedName>
        <fullName evidence="1">Uncharacterized protein</fullName>
    </submittedName>
</protein>
<organism evidence="1 2">
    <name type="scientific">Paenibacillus donghaensis</name>
    <dbReference type="NCBI Taxonomy" id="414771"/>
    <lineage>
        <taxon>Bacteria</taxon>
        <taxon>Bacillati</taxon>
        <taxon>Bacillota</taxon>
        <taxon>Bacilli</taxon>
        <taxon>Bacillales</taxon>
        <taxon>Paenibacillaceae</taxon>
        <taxon>Paenibacillus</taxon>
    </lineage>
</organism>
<gene>
    <name evidence="1" type="ORF">B9T62_17620</name>
</gene>
<sequence>MKHCVPADKQQHLLTYFTRADLNEMETAMKQSMVTTQAPARLQALELGNLLLADRIAPISSYLRSFDVLRTV</sequence>
<evidence type="ECO:0000313" key="1">
    <source>
        <dbReference type="EMBL" id="ASA22448.1"/>
    </source>
</evidence>
<dbReference type="KEGG" id="pdh:B9T62_17620"/>
<keyword evidence="2" id="KW-1185">Reference proteome</keyword>
<accession>A0A2Z2KT19</accession>
<dbReference type="Proteomes" id="UP000249890">
    <property type="component" value="Chromosome"/>
</dbReference>
<dbReference type="EMBL" id="CP021780">
    <property type="protein sequence ID" value="ASA22448.1"/>
    <property type="molecule type" value="Genomic_DNA"/>
</dbReference>
<dbReference type="AlphaFoldDB" id="A0A2Z2KT19"/>
<name>A0A2Z2KT19_9BACL</name>
<reference evidence="1 2" key="1">
    <citation type="submission" date="2017-06" db="EMBL/GenBank/DDBJ databases">
        <title>Complete genome sequence of Paenibacillus donghaensis KCTC 13049T isolated from East Sea sediment, South Korea.</title>
        <authorList>
            <person name="Jung B.K."/>
            <person name="Hong S.-J."/>
            <person name="Shin J.-H."/>
        </authorList>
    </citation>
    <scope>NUCLEOTIDE SEQUENCE [LARGE SCALE GENOMIC DNA]</scope>
    <source>
        <strain evidence="1 2">KCTC 13049</strain>
    </source>
</reference>